<dbReference type="AlphaFoldDB" id="S4NWV6"/>
<dbReference type="EMBL" id="GAIX01014455">
    <property type="protein sequence ID" value="JAA78105.1"/>
    <property type="molecule type" value="Transcribed_RNA"/>
</dbReference>
<evidence type="ECO:0000313" key="1">
    <source>
        <dbReference type="EMBL" id="JAA78105.1"/>
    </source>
</evidence>
<name>S4NWV6_9NEOP</name>
<accession>S4NWV6</accession>
<protein>
    <submittedName>
        <fullName evidence="1">Uncharacterized protein</fullName>
    </submittedName>
</protein>
<feature type="non-terminal residue" evidence="1">
    <location>
        <position position="1"/>
    </location>
</feature>
<sequence>CNDHQNNQVIICDSKYHCRHYIISLVLKCELLVKENNVTKSACLRVIHKVVKTRLKYTNPHSATTSAAPHIAQHSATLRYSELCVI</sequence>
<proteinExistence type="predicted"/>
<reference evidence="1" key="2">
    <citation type="submission" date="2013-05" db="EMBL/GenBank/DDBJ databases">
        <authorList>
            <person name="Carter J.-M."/>
            <person name="Baker S.C."/>
            <person name="Pink R."/>
            <person name="Carter D.R.F."/>
            <person name="Collins A."/>
            <person name="Tomlin J."/>
            <person name="Gibbs M."/>
            <person name="Breuker C.J."/>
        </authorList>
    </citation>
    <scope>NUCLEOTIDE SEQUENCE</scope>
    <source>
        <tissue evidence="1">Ovary</tissue>
    </source>
</reference>
<reference evidence="1" key="1">
    <citation type="journal article" date="2013" name="BMC Genomics">
        <title>Unscrambling butterfly oogenesis.</title>
        <authorList>
            <person name="Carter J.M."/>
            <person name="Baker S.C."/>
            <person name="Pink R."/>
            <person name="Carter D.R."/>
            <person name="Collins A."/>
            <person name="Tomlin J."/>
            <person name="Gibbs M."/>
            <person name="Breuker C.J."/>
        </authorList>
    </citation>
    <scope>NUCLEOTIDE SEQUENCE</scope>
    <source>
        <tissue evidence="1">Ovary</tissue>
    </source>
</reference>
<organism evidence="1">
    <name type="scientific">Pararge aegeria</name>
    <name type="common">speckled wood butterfly</name>
    <dbReference type="NCBI Taxonomy" id="116150"/>
    <lineage>
        <taxon>Eukaryota</taxon>
        <taxon>Metazoa</taxon>
        <taxon>Ecdysozoa</taxon>
        <taxon>Arthropoda</taxon>
        <taxon>Hexapoda</taxon>
        <taxon>Insecta</taxon>
        <taxon>Pterygota</taxon>
        <taxon>Neoptera</taxon>
        <taxon>Endopterygota</taxon>
        <taxon>Lepidoptera</taxon>
        <taxon>Glossata</taxon>
        <taxon>Ditrysia</taxon>
        <taxon>Papilionoidea</taxon>
        <taxon>Nymphalidae</taxon>
        <taxon>Satyrinae</taxon>
        <taxon>Satyrini</taxon>
        <taxon>Parargina</taxon>
        <taxon>Pararge</taxon>
    </lineage>
</organism>